<proteinExistence type="predicted"/>
<evidence type="ECO:0000313" key="2">
    <source>
        <dbReference type="Proteomes" id="UP001197626"/>
    </source>
</evidence>
<reference evidence="1 2" key="1">
    <citation type="journal article" date="2022" name="Pathogens">
        <title>Staphylococcus ratti sp. nov. Isolated from a Lab Rat.</title>
        <authorList>
            <person name="Kovarovic V."/>
            <person name="Sedlacek I."/>
            <person name="Petras P."/>
            <person name="Kralova S."/>
            <person name="Maslanova I."/>
            <person name="Svec P."/>
            <person name="Neumann-Schaal M."/>
            <person name="Botka T."/>
            <person name="Gelbicova T."/>
            <person name="Stankova E."/>
            <person name="Doskar J."/>
            <person name="Pantucek R."/>
        </authorList>
    </citation>
    <scope>NUCLEOTIDE SEQUENCE [LARGE SCALE GENOMIC DNA]</scope>
    <source>
        <strain evidence="1 2">CCM 9025</strain>
    </source>
</reference>
<name>A0ABY3PD69_9STAP</name>
<accession>A0ABY3PD69</accession>
<dbReference type="Proteomes" id="UP001197626">
    <property type="component" value="Chromosome"/>
</dbReference>
<sequence>MRYGQYERGILPHFYQSHTLNETAWHVYTGIVCTLLPSYGTFPYALIG</sequence>
<dbReference type="EMBL" id="CP086654">
    <property type="protein sequence ID" value="UEX90279.1"/>
    <property type="molecule type" value="Genomic_DNA"/>
</dbReference>
<dbReference type="RefSeq" id="WP_229292775.1">
    <property type="nucleotide sequence ID" value="NZ_CP086654.1"/>
</dbReference>
<protein>
    <submittedName>
        <fullName evidence="1">Uncharacterized protein</fullName>
    </submittedName>
</protein>
<evidence type="ECO:0000313" key="1">
    <source>
        <dbReference type="EMBL" id="UEX90279.1"/>
    </source>
</evidence>
<keyword evidence="2" id="KW-1185">Reference proteome</keyword>
<organism evidence="1 2">
    <name type="scientific">Staphylococcus ratti</name>
    <dbReference type="NCBI Taxonomy" id="2892440"/>
    <lineage>
        <taxon>Bacteria</taxon>
        <taxon>Bacillati</taxon>
        <taxon>Bacillota</taxon>
        <taxon>Bacilli</taxon>
        <taxon>Bacillales</taxon>
        <taxon>Staphylococcaceae</taxon>
        <taxon>Staphylococcus</taxon>
    </lineage>
</organism>
<gene>
    <name evidence="1" type="ORF">LN051_00985</name>
</gene>